<comment type="caution">
    <text evidence="3">The sequence shown here is derived from an EMBL/GenBank/DDBJ whole genome shotgun (WGS) entry which is preliminary data.</text>
</comment>
<evidence type="ECO:0000313" key="3">
    <source>
        <dbReference type="EMBL" id="KAI6648005.1"/>
    </source>
</evidence>
<proteinExistence type="predicted"/>
<organism evidence="3 4">
    <name type="scientific">Oopsacas minuta</name>
    <dbReference type="NCBI Taxonomy" id="111878"/>
    <lineage>
        <taxon>Eukaryota</taxon>
        <taxon>Metazoa</taxon>
        <taxon>Porifera</taxon>
        <taxon>Hexactinellida</taxon>
        <taxon>Hexasterophora</taxon>
        <taxon>Lyssacinosida</taxon>
        <taxon>Leucopsacidae</taxon>
        <taxon>Oopsacas</taxon>
    </lineage>
</organism>
<keyword evidence="4" id="KW-1185">Reference proteome</keyword>
<feature type="region of interest" description="Disordered" evidence="1">
    <location>
        <begin position="686"/>
        <end position="706"/>
    </location>
</feature>
<accession>A0AAV7JHU3</accession>
<dbReference type="InterPro" id="IPR024835">
    <property type="entry name" value="SYCP2-like"/>
</dbReference>
<dbReference type="InterPro" id="IPR040560">
    <property type="entry name" value="SYCP2_SLD"/>
</dbReference>
<protein>
    <submittedName>
        <fullName evidence="3">Synaptonemal complex protein 2</fullName>
    </submittedName>
</protein>
<dbReference type="AlphaFoldDB" id="A0AAV7JHU3"/>
<feature type="region of interest" description="Disordered" evidence="1">
    <location>
        <begin position="741"/>
        <end position="839"/>
    </location>
</feature>
<sequence length="1022" mass="116406">MLSLEKLFYQHQYQPLELSTYLSDYIGEAKSSIKQEECTKRLYQLFIRFFNKFSTFQDSSLSHLILSISFSILTYLCENSHGSFSNFFQFGLSTFLTEQIPVKQLTENENSFTKFLSMIHLLCDTHKKTELEPLCHFIVPLLDTLLRDHIKIQTRILSSSLVNKLTDNISPSTVFQLKSSKAFSSVIVSIGKNIGDMGDIFLQSDVIESIFRLTSRTERVRLAGILFTSPQIASAFKEISEEYFEKESRNFLNTLNTSLSSQRKVFSYPCTKAELDGTSITRPTELEFLWADFNSASQTLTMFISNPCNASTPEWVTAYFRKENFTQLTLSSSKQGYHLNAKLSVSKQEICDVFPITTTPLLLQLSFSHEYNPTLGLTAALGYTGTIVNISVSSDRCDRQTLIRASMSIQAIHLITNESGLINSQVTNTMQLPGRQQHDVVSPIKPSSQDPHKCHVPLTHPTTPVTPIPSVDPKTSTPIRRASLTPNFTPNNIHLIKDQSESVLALSDKIYQSQRVQNKCEKPQIRPSSLTTHVTIPVDQTTGNNREKASRLEIITQELQRSEEITSSITKQTMDTSVHKISENTDNVDHIEEICIDTPQSVRVSNLKKTFHEESHLLKRRAKSRRICGHSPPTKLRKTSKDRLQESICSRLNVLEVLREKVKENENVKGKENVEIVDDSPISIRDDTSPFKLTSTNTTPSPFPVHKGKKKIALSHSFSSLNDSFSPLLLHNISRYKRIAPKSDNSPVETRNPLKYTKQATRITQQKRNTNTTTPQKTRVRKRAAKYSSPDSSDQSVFSPVLDRSFKLPSNRTRSRNDKKNSTGKRARNDDSEIQDESMLVDTFDEKNITSSKSKKSIQQKTRKSVTLKSNSLKNILPFTSGINPNNSISTKHSSNQIQSFKIYVPSALKPLDKNLHNYERNLKTVYTPKPDSKNDTVKQLFIQMKELMATEHERMYSLYKDWYLETRKLITTISEAQQSENELKLELQNECKNAINEIYKTIQKQEVSVMKKRIKSFIIKI</sequence>
<name>A0AAV7JHU3_9METZ</name>
<feature type="compositionally biased region" description="Basic and acidic residues" evidence="1">
    <location>
        <begin position="815"/>
        <end position="831"/>
    </location>
</feature>
<reference evidence="3 4" key="1">
    <citation type="journal article" date="2023" name="BMC Biol.">
        <title>The compact genome of the sponge Oopsacas minuta (Hexactinellida) is lacking key metazoan core genes.</title>
        <authorList>
            <person name="Santini S."/>
            <person name="Schenkelaars Q."/>
            <person name="Jourda C."/>
            <person name="Duchesne M."/>
            <person name="Belahbib H."/>
            <person name="Rocher C."/>
            <person name="Selva M."/>
            <person name="Riesgo A."/>
            <person name="Vervoort M."/>
            <person name="Leys S.P."/>
            <person name="Kodjabachian L."/>
            <person name="Le Bivic A."/>
            <person name="Borchiellini C."/>
            <person name="Claverie J.M."/>
            <person name="Renard E."/>
        </authorList>
    </citation>
    <scope>NUCLEOTIDE SEQUENCE [LARGE SCALE GENOMIC DNA]</scope>
    <source>
        <strain evidence="3">SPO-2</strain>
    </source>
</reference>
<evidence type="ECO:0000313" key="4">
    <source>
        <dbReference type="Proteomes" id="UP001165289"/>
    </source>
</evidence>
<feature type="compositionally biased region" description="Polar residues" evidence="1">
    <location>
        <begin position="691"/>
        <end position="700"/>
    </location>
</feature>
<dbReference type="PANTHER" id="PTHR15607:SF18">
    <property type="entry name" value="SYNAPTONEMAL COMPLEX PROTEIN 2-LIKE ISOFORM X1"/>
    <property type="match status" value="1"/>
</dbReference>
<dbReference type="PANTHER" id="PTHR15607">
    <property type="entry name" value="SYNAPTONEMAL COMPLEX PROTEIN-RELATED"/>
    <property type="match status" value="1"/>
</dbReference>
<feature type="compositionally biased region" description="Low complexity" evidence="1">
    <location>
        <begin position="788"/>
        <end position="801"/>
    </location>
</feature>
<evidence type="ECO:0000256" key="1">
    <source>
        <dbReference type="SAM" id="MobiDB-lite"/>
    </source>
</evidence>
<dbReference type="Pfam" id="PF18584">
    <property type="entry name" value="SYCP2_SLD"/>
    <property type="match status" value="1"/>
</dbReference>
<dbReference type="Proteomes" id="UP001165289">
    <property type="component" value="Unassembled WGS sequence"/>
</dbReference>
<feature type="domain" description="Synaptonemal complex protein 2 Spt16M-like" evidence="2">
    <location>
        <begin position="265"/>
        <end position="339"/>
    </location>
</feature>
<evidence type="ECO:0000259" key="2">
    <source>
        <dbReference type="Pfam" id="PF18584"/>
    </source>
</evidence>
<gene>
    <name evidence="3" type="ORF">LOD99_8332</name>
</gene>
<feature type="compositionally biased region" description="Polar residues" evidence="1">
    <location>
        <begin position="758"/>
        <end position="777"/>
    </location>
</feature>
<dbReference type="EMBL" id="JAKMXF010000334">
    <property type="protein sequence ID" value="KAI6648005.1"/>
    <property type="molecule type" value="Genomic_DNA"/>
</dbReference>